<feature type="domain" description="Translation elongation factor EFTs/EF1B dimerisation" evidence="7">
    <location>
        <begin position="75"/>
        <end position="290"/>
    </location>
</feature>
<dbReference type="InterPro" id="IPR009060">
    <property type="entry name" value="UBA-like_sf"/>
</dbReference>
<evidence type="ECO:0000313" key="9">
    <source>
        <dbReference type="Proteomes" id="UP000182975"/>
    </source>
</evidence>
<feature type="region of interest" description="Involved in Mg(2+) ion dislocation from EF-Tu" evidence="6">
    <location>
        <begin position="83"/>
        <end position="86"/>
    </location>
</feature>
<dbReference type="EMBL" id="FOEC01000002">
    <property type="protein sequence ID" value="SEO53136.1"/>
    <property type="molecule type" value="Genomic_DNA"/>
</dbReference>
<evidence type="ECO:0000256" key="2">
    <source>
        <dbReference type="ARBA" id="ARBA00016956"/>
    </source>
</evidence>
<keyword evidence="9" id="KW-1185">Reference proteome</keyword>
<dbReference type="Proteomes" id="UP000182975">
    <property type="component" value="Unassembled WGS sequence"/>
</dbReference>
<evidence type="ECO:0000256" key="6">
    <source>
        <dbReference type="HAMAP-Rule" id="MF_00050"/>
    </source>
</evidence>
<organism evidence="8 9">
    <name type="scientific">Denitrobacterium detoxificans</name>
    <dbReference type="NCBI Taxonomy" id="79604"/>
    <lineage>
        <taxon>Bacteria</taxon>
        <taxon>Bacillati</taxon>
        <taxon>Actinomycetota</taxon>
        <taxon>Coriobacteriia</taxon>
        <taxon>Eggerthellales</taxon>
        <taxon>Eggerthellaceae</taxon>
        <taxon>Denitrobacterium</taxon>
    </lineage>
</organism>
<dbReference type="Gene3D" id="3.30.479.20">
    <property type="entry name" value="Elongation factor Ts, dimerisation domain"/>
    <property type="match status" value="2"/>
</dbReference>
<dbReference type="InterPro" id="IPR018101">
    <property type="entry name" value="Transl_elong_Ts_CS"/>
</dbReference>
<dbReference type="PROSITE" id="PS01126">
    <property type="entry name" value="EF_TS_1"/>
    <property type="match status" value="1"/>
</dbReference>
<evidence type="ECO:0000256" key="5">
    <source>
        <dbReference type="ARBA" id="ARBA00025453"/>
    </source>
</evidence>
<dbReference type="SUPFAM" id="SSF46934">
    <property type="entry name" value="UBA-like"/>
    <property type="match status" value="1"/>
</dbReference>
<evidence type="ECO:0000259" key="7">
    <source>
        <dbReference type="Pfam" id="PF00889"/>
    </source>
</evidence>
<gene>
    <name evidence="6" type="primary">tsf</name>
    <name evidence="8" type="ORF">SAMN02910314_00473</name>
</gene>
<protein>
    <recommendedName>
        <fullName evidence="2 6">Elongation factor Ts</fullName>
        <shortName evidence="6">EF-Ts</shortName>
    </recommendedName>
</protein>
<dbReference type="Gene3D" id="1.10.8.10">
    <property type="entry name" value="DNA helicase RuvA subunit, C-terminal domain"/>
    <property type="match status" value="1"/>
</dbReference>
<dbReference type="PATRIC" id="fig|79604.3.peg.1659"/>
<sequence length="291" mass="31182">MAQITAAMVKELREMTGAGMMECKKALTEADGDMDGAVDVLRTRGLAAAAKKAGRATNEGRVVALVCEDNATVGSVCQVNCETDFVALTDKFQAYAENFTKAVAVNNPASVEELLESEFEGEKVQDALTEAIHVIGENMQIANFKRLEVSGTGALVPYIHMNGKIGVLVAFSFNNEATAAAPAFTQMGKDVAMQIAATSPVSLDETSVPEEIREHEMAIYKAQAAESGKPEAIQEKIATGRMQKFYKENCLVDQDFVKDPDQTVASYIAGVAKELGDEIKVVDFARIALGD</sequence>
<dbReference type="RefSeq" id="WP_066663832.1">
    <property type="nucleotide sequence ID" value="NZ_CP011402.1"/>
</dbReference>
<reference evidence="9" key="1">
    <citation type="submission" date="2016-10" db="EMBL/GenBank/DDBJ databases">
        <authorList>
            <person name="Varghese N."/>
        </authorList>
    </citation>
    <scope>NUCLEOTIDE SEQUENCE [LARGE SCALE GENOMIC DNA]</scope>
    <source>
        <strain evidence="9">DSM 21843</strain>
    </source>
</reference>
<comment type="subcellular location">
    <subcellularLocation>
        <location evidence="6">Cytoplasm</location>
    </subcellularLocation>
</comment>
<dbReference type="OrthoDB" id="9808348at2"/>
<keyword evidence="3 6" id="KW-0251">Elongation factor</keyword>
<dbReference type="KEGG" id="ddt:AAY81_08270"/>
<dbReference type="InterPro" id="IPR014039">
    <property type="entry name" value="Transl_elong_EFTs/EF1B_dimer"/>
</dbReference>
<dbReference type="InterPro" id="IPR036402">
    <property type="entry name" value="EF-Ts_dimer_sf"/>
</dbReference>
<dbReference type="GO" id="GO:0005737">
    <property type="term" value="C:cytoplasm"/>
    <property type="evidence" value="ECO:0007669"/>
    <property type="project" value="UniProtKB-SubCell"/>
</dbReference>
<keyword evidence="4 6" id="KW-0648">Protein biosynthesis</keyword>
<comment type="function">
    <text evidence="5 6">Associates with the EF-Tu.GDP complex and induces the exchange of GDP to GTP. It remains bound to the aminoacyl-tRNA.EF-Tu.GTP complex up to the GTP hydrolysis stage on the ribosome.</text>
</comment>
<dbReference type="STRING" id="79604.AAY81_08270"/>
<name>A0A172RZJ4_9ACTN</name>
<dbReference type="Pfam" id="PF00889">
    <property type="entry name" value="EF_TS"/>
    <property type="match status" value="1"/>
</dbReference>
<dbReference type="FunFam" id="1.10.286.20:FF:000001">
    <property type="entry name" value="Elongation factor Ts"/>
    <property type="match status" value="1"/>
</dbReference>
<dbReference type="GO" id="GO:0003746">
    <property type="term" value="F:translation elongation factor activity"/>
    <property type="evidence" value="ECO:0007669"/>
    <property type="project" value="UniProtKB-UniRule"/>
</dbReference>
<dbReference type="PANTHER" id="PTHR11741">
    <property type="entry name" value="ELONGATION FACTOR TS"/>
    <property type="match status" value="1"/>
</dbReference>
<comment type="similarity">
    <text evidence="1 6">Belongs to the EF-Ts family.</text>
</comment>
<evidence type="ECO:0000313" key="8">
    <source>
        <dbReference type="EMBL" id="SEO53136.1"/>
    </source>
</evidence>
<dbReference type="SUPFAM" id="SSF54713">
    <property type="entry name" value="Elongation factor Ts (EF-Ts), dimerisation domain"/>
    <property type="match status" value="2"/>
</dbReference>
<evidence type="ECO:0000256" key="1">
    <source>
        <dbReference type="ARBA" id="ARBA00005532"/>
    </source>
</evidence>
<evidence type="ECO:0000256" key="4">
    <source>
        <dbReference type="ARBA" id="ARBA00022917"/>
    </source>
</evidence>
<proteinExistence type="inferred from homology"/>
<dbReference type="InterPro" id="IPR001816">
    <property type="entry name" value="Transl_elong_EFTs/EF1B"/>
</dbReference>
<dbReference type="Gene3D" id="1.10.286.20">
    <property type="match status" value="1"/>
</dbReference>
<dbReference type="NCBIfam" id="TIGR00116">
    <property type="entry name" value="tsf"/>
    <property type="match status" value="1"/>
</dbReference>
<dbReference type="HAMAP" id="MF_00050">
    <property type="entry name" value="EF_Ts"/>
    <property type="match status" value="1"/>
</dbReference>
<evidence type="ECO:0000256" key="3">
    <source>
        <dbReference type="ARBA" id="ARBA00022768"/>
    </source>
</evidence>
<dbReference type="AlphaFoldDB" id="A0A172RZJ4"/>
<dbReference type="FunFam" id="1.10.8.10:FF:000001">
    <property type="entry name" value="Elongation factor Ts"/>
    <property type="match status" value="1"/>
</dbReference>
<accession>A0A172RZJ4</accession>
<dbReference type="CDD" id="cd14275">
    <property type="entry name" value="UBA_EF-Ts"/>
    <property type="match status" value="1"/>
</dbReference>
<keyword evidence="6" id="KW-0963">Cytoplasm</keyword>
<dbReference type="PANTHER" id="PTHR11741:SF0">
    <property type="entry name" value="ELONGATION FACTOR TS, MITOCHONDRIAL"/>
    <property type="match status" value="1"/>
</dbReference>